<keyword evidence="2 5" id="KW-0489">Methyltransferase</keyword>
<comment type="function">
    <text evidence="5">Methylation of the membrane-bound methyl-accepting chemotaxis proteins (MCP) to form gamma-glutamyl methyl ester residues in MCP.</text>
</comment>
<feature type="binding site" evidence="6">
    <location>
        <position position="88"/>
    </location>
    <ligand>
        <name>S-adenosyl-L-methionine</name>
        <dbReference type="ChEBI" id="CHEBI:59789"/>
    </ligand>
</feature>
<dbReference type="PROSITE" id="PS50123">
    <property type="entry name" value="CHER"/>
    <property type="match status" value="1"/>
</dbReference>
<evidence type="ECO:0000256" key="3">
    <source>
        <dbReference type="ARBA" id="ARBA00022679"/>
    </source>
</evidence>
<evidence type="ECO:0000256" key="4">
    <source>
        <dbReference type="ARBA" id="ARBA00022691"/>
    </source>
</evidence>
<dbReference type="SUPFAM" id="SSF47757">
    <property type="entry name" value="Chemotaxis receptor methyltransferase CheR, N-terminal domain"/>
    <property type="match status" value="1"/>
</dbReference>
<feature type="binding site" evidence="6">
    <location>
        <begin position="219"/>
        <end position="220"/>
    </location>
    <ligand>
        <name>S-adenosyl-L-methionine</name>
        <dbReference type="ChEBI" id="CHEBI:59789"/>
    </ligand>
</feature>
<dbReference type="SMART" id="SM00138">
    <property type="entry name" value="MeTrc"/>
    <property type="match status" value="1"/>
</dbReference>
<dbReference type="EMBL" id="RBXP01000015">
    <property type="protein sequence ID" value="RKT58074.1"/>
    <property type="molecule type" value="Genomic_DNA"/>
</dbReference>
<protein>
    <recommendedName>
        <fullName evidence="5">Chemotaxis protein methyltransferase</fullName>
        <ecNumber evidence="5">2.1.1.80</ecNumber>
    </recommendedName>
</protein>
<feature type="binding site" evidence="6">
    <location>
        <begin position="202"/>
        <end position="203"/>
    </location>
    <ligand>
        <name>S-adenosyl-L-methionine</name>
        <dbReference type="ChEBI" id="CHEBI:59789"/>
    </ligand>
</feature>
<dbReference type="Pfam" id="PF01739">
    <property type="entry name" value="CheR"/>
    <property type="match status" value="1"/>
</dbReference>
<evidence type="ECO:0000256" key="1">
    <source>
        <dbReference type="ARBA" id="ARBA00001541"/>
    </source>
</evidence>
<dbReference type="PRINTS" id="PR00996">
    <property type="entry name" value="CHERMTFRASE"/>
</dbReference>
<dbReference type="Proteomes" id="UP000270626">
    <property type="component" value="Unassembled WGS sequence"/>
</dbReference>
<keyword evidence="9" id="KW-1185">Reference proteome</keyword>
<feature type="domain" description="CheR-type methyltransferase" evidence="7">
    <location>
        <begin position="5"/>
        <end position="276"/>
    </location>
</feature>
<evidence type="ECO:0000259" key="7">
    <source>
        <dbReference type="PROSITE" id="PS50123"/>
    </source>
</evidence>
<feature type="binding site" evidence="6">
    <location>
        <position position="121"/>
    </location>
    <ligand>
        <name>S-adenosyl-L-methionine</name>
        <dbReference type="ChEBI" id="CHEBI:59789"/>
    </ligand>
</feature>
<dbReference type="PANTHER" id="PTHR24422">
    <property type="entry name" value="CHEMOTAXIS PROTEIN METHYLTRANSFERASE"/>
    <property type="match status" value="1"/>
</dbReference>
<dbReference type="EC" id="2.1.1.80" evidence="5"/>
<dbReference type="AlphaFoldDB" id="A0A495WA78"/>
<dbReference type="GO" id="GO:0008983">
    <property type="term" value="F:protein-glutamate O-methyltransferase activity"/>
    <property type="evidence" value="ECO:0007669"/>
    <property type="project" value="UniProtKB-EC"/>
</dbReference>
<evidence type="ECO:0000313" key="9">
    <source>
        <dbReference type="Proteomes" id="UP000270626"/>
    </source>
</evidence>
<proteinExistence type="predicted"/>
<name>A0A495WA78_9RHOO</name>
<reference evidence="8 9" key="1">
    <citation type="submission" date="2018-10" db="EMBL/GenBank/DDBJ databases">
        <title>Genomic Encyclopedia of Type Strains, Phase IV (KMG-IV): sequencing the most valuable type-strain genomes for metagenomic binning, comparative biology and taxonomic classification.</title>
        <authorList>
            <person name="Goeker M."/>
        </authorList>
    </citation>
    <scope>NUCLEOTIDE SEQUENCE [LARGE SCALE GENOMIC DNA]</scope>
    <source>
        <strain evidence="8 9">DSM 23841</strain>
    </source>
</reference>
<dbReference type="CDD" id="cd02440">
    <property type="entry name" value="AdoMet_MTases"/>
    <property type="match status" value="1"/>
</dbReference>
<dbReference type="Gene3D" id="3.40.50.150">
    <property type="entry name" value="Vaccinia Virus protein VP39"/>
    <property type="match status" value="1"/>
</dbReference>
<dbReference type="InterPro" id="IPR022642">
    <property type="entry name" value="CheR_C"/>
</dbReference>
<dbReference type="Pfam" id="PF03705">
    <property type="entry name" value="CheR_N"/>
    <property type="match status" value="1"/>
</dbReference>
<dbReference type="InterPro" id="IPR036804">
    <property type="entry name" value="CheR_N_sf"/>
</dbReference>
<keyword evidence="4 5" id="KW-0949">S-adenosyl-L-methionine</keyword>
<feature type="binding site" evidence="6">
    <location>
        <position position="84"/>
    </location>
    <ligand>
        <name>S-adenosyl-L-methionine</name>
        <dbReference type="ChEBI" id="CHEBI:59789"/>
    </ligand>
</feature>
<keyword evidence="3 5" id="KW-0808">Transferase</keyword>
<feature type="binding site" evidence="6">
    <location>
        <position position="82"/>
    </location>
    <ligand>
        <name>S-adenosyl-L-methionine</name>
        <dbReference type="ChEBI" id="CHEBI:59789"/>
    </ligand>
</feature>
<evidence type="ECO:0000256" key="5">
    <source>
        <dbReference type="PIRNR" id="PIRNR000410"/>
    </source>
</evidence>
<accession>A0A495WA78</accession>
<dbReference type="SUPFAM" id="SSF53335">
    <property type="entry name" value="S-adenosyl-L-methionine-dependent methyltransferases"/>
    <property type="match status" value="1"/>
</dbReference>
<dbReference type="Gene3D" id="1.10.155.10">
    <property type="entry name" value="Chemotaxis receptor methyltransferase CheR, N-terminal domain"/>
    <property type="match status" value="1"/>
</dbReference>
<dbReference type="InterPro" id="IPR029063">
    <property type="entry name" value="SAM-dependent_MTases_sf"/>
</dbReference>
<dbReference type="PANTHER" id="PTHR24422:SF26">
    <property type="entry name" value="CHEMOTAXIS PROTEIN METHYLTRANSFERASE"/>
    <property type="match status" value="1"/>
</dbReference>
<dbReference type="GO" id="GO:0032259">
    <property type="term" value="P:methylation"/>
    <property type="evidence" value="ECO:0007669"/>
    <property type="project" value="UniProtKB-KW"/>
</dbReference>
<evidence type="ECO:0000313" key="8">
    <source>
        <dbReference type="EMBL" id="RKT58074.1"/>
    </source>
</evidence>
<organism evidence="8 9">
    <name type="scientific">Azonexus fungiphilus</name>
    <dbReference type="NCBI Taxonomy" id="146940"/>
    <lineage>
        <taxon>Bacteria</taxon>
        <taxon>Pseudomonadati</taxon>
        <taxon>Pseudomonadota</taxon>
        <taxon>Betaproteobacteria</taxon>
        <taxon>Rhodocyclales</taxon>
        <taxon>Azonexaceae</taxon>
        <taxon>Azonexus</taxon>
    </lineage>
</organism>
<evidence type="ECO:0000256" key="6">
    <source>
        <dbReference type="PIRSR" id="PIRSR000410-1"/>
    </source>
</evidence>
<feature type="binding site" evidence="6">
    <location>
        <position position="144"/>
    </location>
    <ligand>
        <name>S-adenosyl-L-methionine</name>
        <dbReference type="ChEBI" id="CHEBI:59789"/>
    </ligand>
</feature>
<gene>
    <name evidence="8" type="ORF">DFR40_2016</name>
</gene>
<dbReference type="InterPro" id="IPR050903">
    <property type="entry name" value="Bact_Chemotaxis_MeTrfase"/>
</dbReference>
<sequence>MHESSAIANISISRAEFGLFQKLIFEIAGINLSEAKQVLLVGRLSKRLKALGFVNFSQYYKHVTGGDDPAERQTMVDLLTTNETYFFREPKHFDHLRQLAVNRRRGSVFRAWSAASSSGEEAYTMAMVLAEVLGDGLWEIIGTDISSRVLAKAQRGQYPLERTRGIPGELLKKYCLKGMQEHAGTLLITRELRDRVKFMHSNLMQPSKGLGQFDVIFLRNVMIYFENDTKRKVIHNLLPYLKADGHFIVGHSESLNGLTDRLLPIAPTIYHLRDAP</sequence>
<dbReference type="InterPro" id="IPR000780">
    <property type="entry name" value="CheR_MeTrfase"/>
</dbReference>
<dbReference type="InterPro" id="IPR022641">
    <property type="entry name" value="CheR_N"/>
</dbReference>
<comment type="caution">
    <text evidence="8">The sequence shown here is derived from an EMBL/GenBank/DDBJ whole genome shotgun (WGS) entry which is preliminary data.</text>
</comment>
<dbReference type="PIRSF" id="PIRSF000410">
    <property type="entry name" value="CheR"/>
    <property type="match status" value="1"/>
</dbReference>
<evidence type="ECO:0000256" key="2">
    <source>
        <dbReference type="ARBA" id="ARBA00022603"/>
    </source>
</evidence>
<comment type="catalytic activity">
    <reaction evidence="1 5">
        <text>L-glutamyl-[protein] + S-adenosyl-L-methionine = [protein]-L-glutamate 5-O-methyl ester + S-adenosyl-L-homocysteine</text>
        <dbReference type="Rhea" id="RHEA:24452"/>
        <dbReference type="Rhea" id="RHEA-COMP:10208"/>
        <dbReference type="Rhea" id="RHEA-COMP:10311"/>
        <dbReference type="ChEBI" id="CHEBI:29973"/>
        <dbReference type="ChEBI" id="CHEBI:57856"/>
        <dbReference type="ChEBI" id="CHEBI:59789"/>
        <dbReference type="ChEBI" id="CHEBI:82795"/>
        <dbReference type="EC" id="2.1.1.80"/>
    </reaction>
</comment>
<dbReference type="InterPro" id="IPR026024">
    <property type="entry name" value="Chemotaxis_MeTrfase_CheR"/>
</dbReference>